<dbReference type="Proteomes" id="UP001174909">
    <property type="component" value="Unassembled WGS sequence"/>
</dbReference>
<dbReference type="Pfam" id="PF00881">
    <property type="entry name" value="Nitroreductase"/>
    <property type="match status" value="1"/>
</dbReference>
<dbReference type="SUPFAM" id="SSF55469">
    <property type="entry name" value="FMN-dependent nitroreductase-like"/>
    <property type="match status" value="1"/>
</dbReference>
<dbReference type="Gene3D" id="3.40.109.10">
    <property type="entry name" value="NADH Oxidase"/>
    <property type="match status" value="1"/>
</dbReference>
<proteinExistence type="predicted"/>
<dbReference type="GO" id="GO:0140616">
    <property type="term" value="F:iodotyrosine deiodinase activity"/>
    <property type="evidence" value="ECO:0007669"/>
    <property type="project" value="UniProtKB-ARBA"/>
</dbReference>
<dbReference type="InterPro" id="IPR050627">
    <property type="entry name" value="Nitroreductase/BluB"/>
</dbReference>
<evidence type="ECO:0000313" key="2">
    <source>
        <dbReference type="EMBL" id="CAI8039671.1"/>
    </source>
</evidence>
<keyword evidence="3" id="KW-1185">Reference proteome</keyword>
<name>A0AA35X4S3_GEOBA</name>
<comment type="caution">
    <text evidence="2">The sequence shown here is derived from an EMBL/GenBank/DDBJ whole genome shotgun (WGS) entry which is preliminary data.</text>
</comment>
<sequence>MAEQMGLFDAIYSQRQITRYKTDPVPEGALEHMVDAAVRAPNGGNTQPWEFVVVNDPTLVRQLGELYKNTWLDGMGWEPGPDETRVYRHARRLAHHMPDVPAMIVICADHSRGSGYQSGEPIERGRHAASIWPAIQNLFLAGRALGLGTRITTVLNRKEDEVRTILGFPEYAEMICLTPVGYPQGNFGPTTRRPASEVTSINGWGKRGWSN</sequence>
<reference evidence="2" key="1">
    <citation type="submission" date="2023-03" db="EMBL/GenBank/DDBJ databases">
        <authorList>
            <person name="Steffen K."/>
            <person name="Cardenas P."/>
        </authorList>
    </citation>
    <scope>NUCLEOTIDE SEQUENCE</scope>
</reference>
<gene>
    <name evidence="2" type="ORF">GBAR_LOCUS22104</name>
</gene>
<dbReference type="InterPro" id="IPR029479">
    <property type="entry name" value="Nitroreductase"/>
</dbReference>
<dbReference type="InterPro" id="IPR000415">
    <property type="entry name" value="Nitroreductase-like"/>
</dbReference>
<evidence type="ECO:0000259" key="1">
    <source>
        <dbReference type="Pfam" id="PF00881"/>
    </source>
</evidence>
<dbReference type="PANTHER" id="PTHR23026">
    <property type="entry name" value="NADPH NITROREDUCTASE"/>
    <property type="match status" value="1"/>
</dbReference>
<accession>A0AA35X4S3</accession>
<feature type="domain" description="Nitroreductase" evidence="1">
    <location>
        <begin position="17"/>
        <end position="182"/>
    </location>
</feature>
<dbReference type="PANTHER" id="PTHR23026:SF123">
    <property type="entry name" value="NAD(P)H NITROREDUCTASE RV3131-RELATED"/>
    <property type="match status" value="1"/>
</dbReference>
<evidence type="ECO:0000313" key="3">
    <source>
        <dbReference type="Proteomes" id="UP001174909"/>
    </source>
</evidence>
<organism evidence="2 3">
    <name type="scientific">Geodia barretti</name>
    <name type="common">Barrett's horny sponge</name>
    <dbReference type="NCBI Taxonomy" id="519541"/>
    <lineage>
        <taxon>Eukaryota</taxon>
        <taxon>Metazoa</taxon>
        <taxon>Porifera</taxon>
        <taxon>Demospongiae</taxon>
        <taxon>Heteroscleromorpha</taxon>
        <taxon>Tetractinellida</taxon>
        <taxon>Astrophorina</taxon>
        <taxon>Geodiidae</taxon>
        <taxon>Geodia</taxon>
    </lineage>
</organism>
<protein>
    <submittedName>
        <fullName evidence="2">NADH dehydrogenase/NAD(P)H nitroreductase AF_0226</fullName>
    </submittedName>
</protein>
<dbReference type="AlphaFoldDB" id="A0AA35X4S3"/>
<dbReference type="EMBL" id="CASHTH010003053">
    <property type="protein sequence ID" value="CAI8039671.1"/>
    <property type="molecule type" value="Genomic_DNA"/>
</dbReference>